<evidence type="ECO:0000313" key="3">
    <source>
        <dbReference type="Proteomes" id="UP000045706"/>
    </source>
</evidence>
<proteinExistence type="predicted"/>
<evidence type="ECO:0000313" key="2">
    <source>
        <dbReference type="EMBL" id="CRK21042.1"/>
    </source>
</evidence>
<protein>
    <recommendedName>
        <fullName evidence="4">Translation machinery-associated protein 7</fullName>
    </recommendedName>
</protein>
<evidence type="ECO:0000256" key="1">
    <source>
        <dbReference type="SAM" id="MobiDB-lite"/>
    </source>
</evidence>
<sequence>MGGANRDGWSPLSPARSTWNKYGPPYESQLTKFTGGKAKPLKAPKKQNKEMDEEDIAFAEKKKAEEKARKEMALKAQGKGPLASGGIKKSGKK</sequence>
<evidence type="ECO:0008006" key="4">
    <source>
        <dbReference type="Google" id="ProtNLM"/>
    </source>
</evidence>
<name>A0A0G4LG72_VERLO</name>
<gene>
    <name evidence="2" type="ORF">BN1723_012241</name>
</gene>
<organism evidence="2 3">
    <name type="scientific">Verticillium longisporum</name>
    <name type="common">Verticillium dahliae var. longisporum</name>
    <dbReference type="NCBI Taxonomy" id="100787"/>
    <lineage>
        <taxon>Eukaryota</taxon>
        <taxon>Fungi</taxon>
        <taxon>Dikarya</taxon>
        <taxon>Ascomycota</taxon>
        <taxon>Pezizomycotina</taxon>
        <taxon>Sordariomycetes</taxon>
        <taxon>Hypocreomycetidae</taxon>
        <taxon>Glomerellales</taxon>
        <taxon>Plectosphaerellaceae</taxon>
        <taxon>Verticillium</taxon>
    </lineage>
</organism>
<reference evidence="3" key="1">
    <citation type="submission" date="2015-05" db="EMBL/GenBank/DDBJ databases">
        <authorList>
            <person name="Fogelqvist Johan"/>
        </authorList>
    </citation>
    <scope>NUCLEOTIDE SEQUENCE [LARGE SCALE GENOMIC DNA]</scope>
</reference>
<accession>A0A0G4LG72</accession>
<feature type="region of interest" description="Disordered" evidence="1">
    <location>
        <begin position="1"/>
        <end position="53"/>
    </location>
</feature>
<dbReference type="AlphaFoldDB" id="A0A0G4LG72"/>
<dbReference type="Pfam" id="PF09072">
    <property type="entry name" value="TMA7"/>
    <property type="match status" value="1"/>
</dbReference>
<feature type="region of interest" description="Disordered" evidence="1">
    <location>
        <begin position="72"/>
        <end position="93"/>
    </location>
</feature>
<dbReference type="EMBL" id="CVQI01011447">
    <property type="protein sequence ID" value="CRK21042.1"/>
    <property type="molecule type" value="Genomic_DNA"/>
</dbReference>
<dbReference type="InterPro" id="IPR015157">
    <property type="entry name" value="TMA7"/>
</dbReference>
<dbReference type="PANTHER" id="PTHR28632">
    <property type="entry name" value="TRANSLATION MACHINERY-ASSOCIATED PROTEIN 7"/>
    <property type="match status" value="1"/>
</dbReference>
<dbReference type="Proteomes" id="UP000045706">
    <property type="component" value="Unassembled WGS sequence"/>
</dbReference>